<evidence type="ECO:0000256" key="1">
    <source>
        <dbReference type="SAM" id="MobiDB-lite"/>
    </source>
</evidence>
<evidence type="ECO:0000313" key="3">
    <source>
        <dbReference type="EMBL" id="KAA8497698.1"/>
    </source>
</evidence>
<feature type="compositionally biased region" description="Low complexity" evidence="1">
    <location>
        <begin position="195"/>
        <end position="209"/>
    </location>
</feature>
<dbReference type="AlphaFoldDB" id="A0A5J4Z378"/>
<keyword evidence="4" id="KW-1185">Reference proteome</keyword>
<protein>
    <submittedName>
        <fullName evidence="3">Ubiquitin-conjugating enzyme E2 J1</fullName>
    </submittedName>
</protein>
<dbReference type="PROSITE" id="PS50127">
    <property type="entry name" value="UBC_2"/>
    <property type="match status" value="1"/>
</dbReference>
<accession>A0A5J4Z378</accession>
<dbReference type="Pfam" id="PF00179">
    <property type="entry name" value="UQ_con"/>
    <property type="match status" value="1"/>
</dbReference>
<dbReference type="Gene3D" id="3.10.110.10">
    <property type="entry name" value="Ubiquitin Conjugating Enzyme"/>
    <property type="match status" value="1"/>
</dbReference>
<dbReference type="PANTHER" id="PTHR24067">
    <property type="entry name" value="UBIQUITIN-CONJUGATING ENZYME E2"/>
    <property type="match status" value="1"/>
</dbReference>
<feature type="domain" description="UBC core" evidence="2">
    <location>
        <begin position="8"/>
        <end position="161"/>
    </location>
</feature>
<proteinExistence type="predicted"/>
<feature type="compositionally biased region" description="Polar residues" evidence="1">
    <location>
        <begin position="216"/>
        <end position="229"/>
    </location>
</feature>
<dbReference type="InterPro" id="IPR016135">
    <property type="entry name" value="UBQ-conjugating_enzyme/RWD"/>
</dbReference>
<evidence type="ECO:0000313" key="4">
    <source>
        <dbReference type="Proteomes" id="UP000324585"/>
    </source>
</evidence>
<dbReference type="InterPro" id="IPR050113">
    <property type="entry name" value="Ub_conjugating_enzyme"/>
</dbReference>
<gene>
    <name evidence="3" type="ORF">FVE85_5283</name>
</gene>
<dbReference type="OrthoDB" id="1158011at2759"/>
<evidence type="ECO:0000259" key="2">
    <source>
        <dbReference type="PROSITE" id="PS50127"/>
    </source>
</evidence>
<dbReference type="SMART" id="SM00212">
    <property type="entry name" value="UBCc"/>
    <property type="match status" value="1"/>
</dbReference>
<organism evidence="3 4">
    <name type="scientific">Porphyridium purpureum</name>
    <name type="common">Red alga</name>
    <name type="synonym">Porphyridium cruentum</name>
    <dbReference type="NCBI Taxonomy" id="35688"/>
    <lineage>
        <taxon>Eukaryota</taxon>
        <taxon>Rhodophyta</taxon>
        <taxon>Bangiophyceae</taxon>
        <taxon>Porphyridiales</taxon>
        <taxon>Porphyridiaceae</taxon>
        <taxon>Porphyridium</taxon>
    </lineage>
</organism>
<feature type="region of interest" description="Disordered" evidence="1">
    <location>
        <begin position="176"/>
        <end position="235"/>
    </location>
</feature>
<comment type="caution">
    <text evidence="3">The sequence shown here is derived from an EMBL/GenBank/DDBJ whole genome shotgun (WGS) entry which is preliminary data.</text>
</comment>
<dbReference type="EMBL" id="VRMN01000001">
    <property type="protein sequence ID" value="KAA8497698.1"/>
    <property type="molecule type" value="Genomic_DNA"/>
</dbReference>
<dbReference type="FunFam" id="3.10.110.10:FF:000086">
    <property type="entry name" value="Ubiquitin-conjugating enzyme E2 J1"/>
    <property type="match status" value="1"/>
</dbReference>
<name>A0A5J4Z378_PORPP</name>
<dbReference type="Proteomes" id="UP000324585">
    <property type="component" value="Unassembled WGS sequence"/>
</dbReference>
<dbReference type="SUPFAM" id="SSF54495">
    <property type="entry name" value="UBC-like"/>
    <property type="match status" value="1"/>
</dbReference>
<dbReference type="InterPro" id="IPR000608">
    <property type="entry name" value="UBC"/>
</dbReference>
<dbReference type="CDD" id="cd23799">
    <property type="entry name" value="UBCc_UBE2J"/>
    <property type="match status" value="1"/>
</dbReference>
<reference evidence="4" key="1">
    <citation type="journal article" date="2019" name="Nat. Commun.">
        <title>Expansion of phycobilisome linker gene families in mesophilic red algae.</title>
        <authorList>
            <person name="Lee J."/>
            <person name="Kim D."/>
            <person name="Bhattacharya D."/>
            <person name="Yoon H.S."/>
        </authorList>
    </citation>
    <scope>NUCLEOTIDE SEQUENCE [LARGE SCALE GENOMIC DNA]</scope>
    <source>
        <strain evidence="4">CCMP 1328</strain>
    </source>
</reference>
<sequence length="289" mass="31185">MSRSLQNAAVKRIMLEVKELQREAQLPGSFFHASPLENDLFEWHFTVKGPPDTAFQGGLYHGRIILPAEYPMKAPEIVLLTPNGRFEVGTRICLSITSHHQETWQPSWGIRTILTALIGFMPSKAEGLGSLNFPAEDRRALAAKSIAFQCPICGCKVKELFEDAPAASCTAAGAVHENGGKEAAESASGTRDSKAAAAAPSDAEPSQPATIRDDASSTAPESASLNARPNQPGVAEVQRHSMNHAEPVLAQATNDSEKELKYAAYAVLFFIVAIIVRRVLKIVEIDTLL</sequence>